<keyword evidence="2" id="KW-1185">Reference proteome</keyword>
<reference evidence="1" key="1">
    <citation type="submission" date="2022-06" db="EMBL/GenBank/DDBJ databases">
        <title>Phylogenomic reconstructions and comparative analyses of Kickxellomycotina fungi.</title>
        <authorList>
            <person name="Reynolds N.K."/>
            <person name="Stajich J.E."/>
            <person name="Barry K."/>
            <person name="Grigoriev I.V."/>
            <person name="Crous P."/>
            <person name="Smith M.E."/>
        </authorList>
    </citation>
    <scope>NUCLEOTIDE SEQUENCE</scope>
    <source>
        <strain evidence="1">RSA 2271</strain>
    </source>
</reference>
<organism evidence="1 2">
    <name type="scientific">Spiromyces aspiralis</name>
    <dbReference type="NCBI Taxonomy" id="68401"/>
    <lineage>
        <taxon>Eukaryota</taxon>
        <taxon>Fungi</taxon>
        <taxon>Fungi incertae sedis</taxon>
        <taxon>Zoopagomycota</taxon>
        <taxon>Kickxellomycotina</taxon>
        <taxon>Kickxellomycetes</taxon>
        <taxon>Kickxellales</taxon>
        <taxon>Kickxellaceae</taxon>
        <taxon>Spiromyces</taxon>
    </lineage>
</organism>
<gene>
    <name evidence="1" type="ORF">EV182_002862</name>
</gene>
<accession>A0ACC1HDK9</accession>
<sequence length="270" mass="29209">MQARAQGSTPGPEVTASAEAQGPGGPPSEQPGPLKGHDAWRRTVPLIYEMFDEWKFEQEGSRYRYCTGFCWLASGALADGVYAVLSDTPVQPVLPSDRDWLGAKAAAAVETQRSLLVKALTPLAASPSGGGGSPAALRAISEGAHAPKLTRPSDVDKLGMALGRIRHASGRTRPFFPPIATHNRCIIGVALHGVYVWDCQGEEVVHTIKSPKTFNRVCAMHDGMIMVGALQSSVSLWRCVSERAWRMERIYHFRHGKRGRRGERGSARGG</sequence>
<evidence type="ECO:0000313" key="1">
    <source>
        <dbReference type="EMBL" id="KAJ1674639.1"/>
    </source>
</evidence>
<dbReference type="Proteomes" id="UP001145114">
    <property type="component" value="Unassembled WGS sequence"/>
</dbReference>
<protein>
    <submittedName>
        <fullName evidence="1">Uncharacterized protein</fullName>
    </submittedName>
</protein>
<comment type="caution">
    <text evidence="1">The sequence shown here is derived from an EMBL/GenBank/DDBJ whole genome shotgun (WGS) entry which is preliminary data.</text>
</comment>
<dbReference type="EMBL" id="JAMZIH010005797">
    <property type="protein sequence ID" value="KAJ1674639.1"/>
    <property type="molecule type" value="Genomic_DNA"/>
</dbReference>
<evidence type="ECO:0000313" key="2">
    <source>
        <dbReference type="Proteomes" id="UP001145114"/>
    </source>
</evidence>
<proteinExistence type="predicted"/>
<name>A0ACC1HDK9_9FUNG</name>